<sequence length="429" mass="49362">MKTVINPEKEMKDTGIEWVGLIPKNWYIRPLYACLDEINQKNSPIVTMNILSLTNTDGVIPYSERGNQGNKSKENLEDYKVVYPNTIVANSMNILIGSVGLSKYEGCVSPVYYVYSAKSQIDIRYMNYLFQTEPFQKRLRQFANGILEIRLRVSSHDILHQKVAVPDYDEQQVIADYLDETCSQINEIIEEVKASIDEYKELKQAVIFEAVTKGLDKNVEMKESTIENLESIPSNWEIRRIATLYEESKETGREDLPILMVSINTGISEGEVGDDDRIRKVVRSEDKSVYKVVHRNDLAYNMMRAWQGGFGAAQVEGLVSPAYVVARPKCELDSRYVEALLRTPIFTEKIRGLSYGVADFRLRLYWTYFKNLRICFPPLEEQRQIADFITAESKKLDALIHEKLELVVELEAYKKSLIYEVVTGKRRVV</sequence>
<dbReference type="RefSeq" id="WP_154457465.1">
    <property type="nucleotide sequence ID" value="NZ_VUMV01000002.1"/>
</dbReference>
<evidence type="ECO:0000256" key="2">
    <source>
        <dbReference type="ARBA" id="ARBA00022747"/>
    </source>
</evidence>
<dbReference type="GO" id="GO:0004519">
    <property type="term" value="F:endonuclease activity"/>
    <property type="evidence" value="ECO:0007669"/>
    <property type="project" value="UniProtKB-KW"/>
</dbReference>
<evidence type="ECO:0000256" key="4">
    <source>
        <dbReference type="ARBA" id="ARBA00038652"/>
    </source>
</evidence>
<dbReference type="EMBL" id="VUMV01000002">
    <property type="protein sequence ID" value="MST81635.1"/>
    <property type="molecule type" value="Genomic_DNA"/>
</dbReference>
<comment type="subunit">
    <text evidence="4">The methyltransferase is composed of M and S polypeptides.</text>
</comment>
<gene>
    <name evidence="6" type="ORF">FYJ60_04835</name>
</gene>
<keyword evidence="6" id="KW-0255">Endonuclease</keyword>
<keyword evidence="7" id="KW-1185">Reference proteome</keyword>
<reference evidence="6 7" key="1">
    <citation type="submission" date="2019-08" db="EMBL/GenBank/DDBJ databases">
        <title>In-depth cultivation of the pig gut microbiome towards novel bacterial diversity and tailored functional studies.</title>
        <authorList>
            <person name="Wylensek D."/>
            <person name="Hitch T.C.A."/>
            <person name="Clavel T."/>
        </authorList>
    </citation>
    <scope>NUCLEOTIDE SEQUENCE [LARGE SCALE GENOMIC DNA]</scope>
    <source>
        <strain evidence="6 7">Oil+RF-744-WCA-WT-13</strain>
    </source>
</reference>
<dbReference type="PANTHER" id="PTHR43140:SF1">
    <property type="entry name" value="TYPE I RESTRICTION ENZYME ECOKI SPECIFICITY SUBUNIT"/>
    <property type="match status" value="1"/>
</dbReference>
<accession>A0A7X2P7S9</accession>
<evidence type="ECO:0000256" key="3">
    <source>
        <dbReference type="ARBA" id="ARBA00023125"/>
    </source>
</evidence>
<dbReference type="Pfam" id="PF01420">
    <property type="entry name" value="Methylase_S"/>
    <property type="match status" value="1"/>
</dbReference>
<comment type="similarity">
    <text evidence="1">Belongs to the type-I restriction system S methylase family.</text>
</comment>
<dbReference type="GO" id="GO:0003677">
    <property type="term" value="F:DNA binding"/>
    <property type="evidence" value="ECO:0007669"/>
    <property type="project" value="UniProtKB-KW"/>
</dbReference>
<keyword evidence="6" id="KW-0378">Hydrolase</keyword>
<dbReference type="PANTHER" id="PTHR43140">
    <property type="entry name" value="TYPE-1 RESTRICTION ENZYME ECOKI SPECIFICITY PROTEIN"/>
    <property type="match status" value="1"/>
</dbReference>
<organism evidence="6 7">
    <name type="scientific">Bilifractor porci</name>
    <dbReference type="NCBI Taxonomy" id="2606636"/>
    <lineage>
        <taxon>Bacteria</taxon>
        <taxon>Bacillati</taxon>
        <taxon>Bacillota</taxon>
        <taxon>Clostridia</taxon>
        <taxon>Lachnospirales</taxon>
        <taxon>Lachnospiraceae</taxon>
        <taxon>Bilifractor</taxon>
    </lineage>
</organism>
<comment type="caution">
    <text evidence="6">The sequence shown here is derived from an EMBL/GenBank/DDBJ whole genome shotgun (WGS) entry which is preliminary data.</text>
</comment>
<dbReference type="InterPro" id="IPR044946">
    <property type="entry name" value="Restrct_endonuc_typeI_TRD_sf"/>
</dbReference>
<dbReference type="SUPFAM" id="SSF116734">
    <property type="entry name" value="DNA methylase specificity domain"/>
    <property type="match status" value="2"/>
</dbReference>
<evidence type="ECO:0000313" key="6">
    <source>
        <dbReference type="EMBL" id="MST81635.1"/>
    </source>
</evidence>
<dbReference type="Gene3D" id="3.90.220.20">
    <property type="entry name" value="DNA methylase specificity domains"/>
    <property type="match status" value="2"/>
</dbReference>
<dbReference type="Proteomes" id="UP000466864">
    <property type="component" value="Unassembled WGS sequence"/>
</dbReference>
<dbReference type="AlphaFoldDB" id="A0A7X2P7S9"/>
<feature type="domain" description="Type I restriction modification DNA specificity" evidence="5">
    <location>
        <begin position="53"/>
        <end position="196"/>
    </location>
</feature>
<name>A0A7X2P7S9_9FIRM</name>
<evidence type="ECO:0000259" key="5">
    <source>
        <dbReference type="Pfam" id="PF01420"/>
    </source>
</evidence>
<dbReference type="GO" id="GO:0009307">
    <property type="term" value="P:DNA restriction-modification system"/>
    <property type="evidence" value="ECO:0007669"/>
    <property type="project" value="UniProtKB-KW"/>
</dbReference>
<evidence type="ECO:0000313" key="7">
    <source>
        <dbReference type="Proteomes" id="UP000466864"/>
    </source>
</evidence>
<protein>
    <submittedName>
        <fullName evidence="6">Restriction endonuclease subunit S</fullName>
    </submittedName>
</protein>
<keyword evidence="3" id="KW-0238">DNA-binding</keyword>
<keyword evidence="2" id="KW-0680">Restriction system</keyword>
<evidence type="ECO:0000256" key="1">
    <source>
        <dbReference type="ARBA" id="ARBA00010923"/>
    </source>
</evidence>
<proteinExistence type="inferred from homology"/>
<dbReference type="InterPro" id="IPR051212">
    <property type="entry name" value="Type-I_RE_S_subunit"/>
</dbReference>
<dbReference type="InterPro" id="IPR000055">
    <property type="entry name" value="Restrct_endonuc_typeI_TRD"/>
</dbReference>
<keyword evidence="6" id="KW-0540">Nuclease</keyword>